<dbReference type="Gene3D" id="3.40.630.10">
    <property type="entry name" value="Zn peptidases"/>
    <property type="match status" value="1"/>
</dbReference>
<dbReference type="InterPro" id="IPR017439">
    <property type="entry name" value="Amidohydrolase"/>
</dbReference>
<gene>
    <name evidence="3" type="ORF">DEO23_13605</name>
</gene>
<protein>
    <submittedName>
        <fullName evidence="3">Amidohydrolase</fullName>
    </submittedName>
</protein>
<proteinExistence type="predicted"/>
<keyword evidence="3" id="KW-0378">Hydrolase</keyword>
<dbReference type="InterPro" id="IPR011650">
    <property type="entry name" value="Peptidase_M20_dimer"/>
</dbReference>
<evidence type="ECO:0000259" key="2">
    <source>
        <dbReference type="Pfam" id="PF07687"/>
    </source>
</evidence>
<dbReference type="CDD" id="cd03886">
    <property type="entry name" value="M20_Acy1"/>
    <property type="match status" value="1"/>
</dbReference>
<dbReference type="SUPFAM" id="SSF55031">
    <property type="entry name" value="Bacterial exopeptidase dimerisation domain"/>
    <property type="match status" value="1"/>
</dbReference>
<feature type="binding site" evidence="1">
    <location>
        <position position="82"/>
    </location>
    <ligand>
        <name>Mn(2+)</name>
        <dbReference type="ChEBI" id="CHEBI:29035"/>
        <label>2</label>
    </ligand>
</feature>
<evidence type="ECO:0000313" key="3">
    <source>
        <dbReference type="EMBL" id="PWH05635.1"/>
    </source>
</evidence>
<dbReference type="GO" id="GO:0016787">
    <property type="term" value="F:hydrolase activity"/>
    <property type="evidence" value="ECO:0007669"/>
    <property type="project" value="UniProtKB-KW"/>
</dbReference>
<dbReference type="PANTHER" id="PTHR11014:SF63">
    <property type="entry name" value="METALLOPEPTIDASE, PUTATIVE (AFU_ORTHOLOGUE AFUA_6G09600)-RELATED"/>
    <property type="match status" value="1"/>
</dbReference>
<dbReference type="InterPro" id="IPR036264">
    <property type="entry name" value="Bact_exopeptidase_dim_dom"/>
</dbReference>
<keyword evidence="1" id="KW-0479">Metal-binding</keyword>
<comment type="cofactor">
    <cofactor evidence="1">
        <name>Mn(2+)</name>
        <dbReference type="ChEBI" id="CHEBI:29035"/>
    </cofactor>
    <text evidence="1">The Mn(2+) ion enhances activity.</text>
</comment>
<feature type="binding site" evidence="1">
    <location>
        <position position="345"/>
    </location>
    <ligand>
        <name>Mn(2+)</name>
        <dbReference type="ChEBI" id="CHEBI:29035"/>
        <label>2</label>
    </ligand>
</feature>
<feature type="binding site" evidence="1">
    <location>
        <position position="116"/>
    </location>
    <ligand>
        <name>Mn(2+)</name>
        <dbReference type="ChEBI" id="CHEBI:29035"/>
        <label>2</label>
    </ligand>
</feature>
<dbReference type="Proteomes" id="UP000245590">
    <property type="component" value="Unassembled WGS sequence"/>
</dbReference>
<sequence length="381" mass="39966">MHQDPELGLDLPRTQQRVLEALEGLGLRIQTGTGLSSVIAVLEGGRPGPTVLLRADMDGLPLQERTGLPFASRTGAMHACGHDLHTAALVGAARLLASQREELPGTVIFMFQPGEEGPGGAEPMIREGVLGVAGELPIAAYGIHVGRGPRGTFVTRAGTLMAGSANLRVRVHGAGGHGSQPVRAIDPVPPLLEIGTALQTMISREFSAADPVVASITQLEAGAAINVIPDSAALGASVRTLSPEATEHFGQLARRLAENIASAHGARAEVDWDIVYPVTVNDEQEERFAVAALRESFGAERVHESPQPLMGSEDFSHVLAQVPGCYVFLLCSPDVLPEGDLATNHSPEVLFDDAVLGDQAAALASLAHGRLLQAAQDDVRR</sequence>
<evidence type="ECO:0000256" key="1">
    <source>
        <dbReference type="PIRSR" id="PIRSR005962-1"/>
    </source>
</evidence>
<keyword evidence="1" id="KW-0464">Manganese</keyword>
<dbReference type="GO" id="GO:0046872">
    <property type="term" value="F:metal ion binding"/>
    <property type="evidence" value="ECO:0007669"/>
    <property type="project" value="UniProtKB-KW"/>
</dbReference>
<evidence type="ECO:0000313" key="4">
    <source>
        <dbReference type="Proteomes" id="UP000245590"/>
    </source>
</evidence>
<comment type="caution">
    <text evidence="3">The sequence shown here is derived from an EMBL/GenBank/DDBJ whole genome shotgun (WGS) entry which is preliminary data.</text>
</comment>
<keyword evidence="4" id="KW-1185">Reference proteome</keyword>
<dbReference type="NCBIfam" id="TIGR01891">
    <property type="entry name" value="amidohydrolases"/>
    <property type="match status" value="1"/>
</dbReference>
<feature type="binding site" evidence="1">
    <location>
        <position position="144"/>
    </location>
    <ligand>
        <name>Mn(2+)</name>
        <dbReference type="ChEBI" id="CHEBI:29035"/>
        <label>2</label>
    </ligand>
</feature>
<dbReference type="Pfam" id="PF07687">
    <property type="entry name" value="M20_dimer"/>
    <property type="match status" value="1"/>
</dbReference>
<dbReference type="AlphaFoldDB" id="A0A2U2RIP2"/>
<dbReference type="OrthoDB" id="9777385at2"/>
<reference evidence="3 4" key="1">
    <citation type="submission" date="2018-05" db="EMBL/GenBank/DDBJ databases">
        <title>Brachybacterium sp. M1HQ-2T, whole genome shotgun sequence.</title>
        <authorList>
            <person name="Tuo L."/>
        </authorList>
    </citation>
    <scope>NUCLEOTIDE SEQUENCE [LARGE SCALE GENOMIC DNA]</scope>
    <source>
        <strain evidence="3 4">M1HQ-2</strain>
    </source>
</reference>
<dbReference type="Gene3D" id="3.30.70.360">
    <property type="match status" value="1"/>
</dbReference>
<dbReference type="InterPro" id="IPR002933">
    <property type="entry name" value="Peptidase_M20"/>
</dbReference>
<organism evidence="3 4">
    <name type="scientific">Brachybacterium endophyticum</name>
    <dbReference type="NCBI Taxonomy" id="2182385"/>
    <lineage>
        <taxon>Bacteria</taxon>
        <taxon>Bacillati</taxon>
        <taxon>Actinomycetota</taxon>
        <taxon>Actinomycetes</taxon>
        <taxon>Micrococcales</taxon>
        <taxon>Dermabacteraceae</taxon>
        <taxon>Brachybacterium</taxon>
    </lineage>
</organism>
<dbReference type="SUPFAM" id="SSF53187">
    <property type="entry name" value="Zn-dependent exopeptidases"/>
    <property type="match status" value="1"/>
</dbReference>
<feature type="domain" description="Peptidase M20 dimerisation" evidence="2">
    <location>
        <begin position="163"/>
        <end position="260"/>
    </location>
</feature>
<accession>A0A2U2RIP2</accession>
<dbReference type="PANTHER" id="PTHR11014">
    <property type="entry name" value="PEPTIDASE M20 FAMILY MEMBER"/>
    <property type="match status" value="1"/>
</dbReference>
<dbReference type="EMBL" id="QFKX01000005">
    <property type="protein sequence ID" value="PWH05635.1"/>
    <property type="molecule type" value="Genomic_DNA"/>
</dbReference>
<name>A0A2U2RIP2_9MICO</name>
<feature type="binding site" evidence="1">
    <location>
        <position position="80"/>
    </location>
    <ligand>
        <name>Mn(2+)</name>
        <dbReference type="ChEBI" id="CHEBI:29035"/>
        <label>2</label>
    </ligand>
</feature>
<dbReference type="PIRSF" id="PIRSF005962">
    <property type="entry name" value="Pept_M20D_amidohydro"/>
    <property type="match status" value="1"/>
</dbReference>
<dbReference type="Pfam" id="PF01546">
    <property type="entry name" value="Peptidase_M20"/>
    <property type="match status" value="1"/>
</dbReference>